<dbReference type="Pfam" id="PF25780">
    <property type="entry name" value="TPR_IPO5"/>
    <property type="match status" value="1"/>
</dbReference>
<dbReference type="GO" id="GO:0005737">
    <property type="term" value="C:cytoplasm"/>
    <property type="evidence" value="ECO:0007669"/>
    <property type="project" value="UniProtKB-SubCell"/>
</dbReference>
<keyword evidence="8" id="KW-0175">Coiled coil</keyword>
<keyword evidence="6" id="KW-0653">Protein transport</keyword>
<name>A0AAV7YF15_9EUKA</name>
<dbReference type="Proteomes" id="UP001146793">
    <property type="component" value="Unassembled WGS sequence"/>
</dbReference>
<comment type="caution">
    <text evidence="11">The sequence shown here is derived from an EMBL/GenBank/DDBJ whole genome shotgun (WGS) entry which is preliminary data.</text>
</comment>
<evidence type="ECO:0000256" key="6">
    <source>
        <dbReference type="ARBA" id="ARBA00022927"/>
    </source>
</evidence>
<accession>A0AAV7YF15</accession>
<evidence type="ECO:0000256" key="3">
    <source>
        <dbReference type="ARBA" id="ARBA00022448"/>
    </source>
</evidence>
<evidence type="ECO:0000313" key="12">
    <source>
        <dbReference type="Proteomes" id="UP001146793"/>
    </source>
</evidence>
<comment type="subcellular location">
    <subcellularLocation>
        <location evidence="2">Cytoplasm</location>
    </subcellularLocation>
    <subcellularLocation>
        <location evidence="1">Nucleus</location>
    </subcellularLocation>
</comment>
<protein>
    <submittedName>
        <fullName evidence="11">Karyopherin (Importin) beta</fullName>
    </submittedName>
</protein>
<feature type="region of interest" description="Disordered" evidence="9">
    <location>
        <begin position="281"/>
        <end position="303"/>
    </location>
</feature>
<dbReference type="PANTHER" id="PTHR10527">
    <property type="entry name" value="IMPORTIN BETA"/>
    <property type="match status" value="1"/>
</dbReference>
<dbReference type="SUPFAM" id="SSF48371">
    <property type="entry name" value="ARM repeat"/>
    <property type="match status" value="2"/>
</dbReference>
<dbReference type="InterPro" id="IPR011989">
    <property type="entry name" value="ARM-like"/>
</dbReference>
<dbReference type="PROSITE" id="PS50166">
    <property type="entry name" value="IMPORTIN_B_NT"/>
    <property type="match status" value="1"/>
</dbReference>
<dbReference type="InterPro" id="IPR001494">
    <property type="entry name" value="Importin-beta_N"/>
</dbReference>
<proteinExistence type="predicted"/>
<evidence type="ECO:0000256" key="5">
    <source>
        <dbReference type="ARBA" id="ARBA00022737"/>
    </source>
</evidence>
<evidence type="ECO:0000256" key="1">
    <source>
        <dbReference type="ARBA" id="ARBA00004123"/>
    </source>
</evidence>
<dbReference type="Pfam" id="PF25574">
    <property type="entry name" value="TPR_IMB1"/>
    <property type="match status" value="1"/>
</dbReference>
<dbReference type="Gene3D" id="1.25.10.10">
    <property type="entry name" value="Leucine-rich Repeat Variant"/>
    <property type="match status" value="1"/>
</dbReference>
<evidence type="ECO:0000256" key="7">
    <source>
        <dbReference type="ARBA" id="ARBA00023242"/>
    </source>
</evidence>
<keyword evidence="7" id="KW-0539">Nucleus</keyword>
<dbReference type="InterPro" id="IPR016024">
    <property type="entry name" value="ARM-type_fold"/>
</dbReference>
<dbReference type="GO" id="GO:0031267">
    <property type="term" value="F:small GTPase binding"/>
    <property type="evidence" value="ECO:0007669"/>
    <property type="project" value="InterPro"/>
</dbReference>
<dbReference type="EMBL" id="JANTQA010000062">
    <property type="protein sequence ID" value="KAJ3427550.1"/>
    <property type="molecule type" value="Genomic_DNA"/>
</dbReference>
<organism evidence="11 12">
    <name type="scientific">Anaeramoeba flamelloides</name>
    <dbReference type="NCBI Taxonomy" id="1746091"/>
    <lineage>
        <taxon>Eukaryota</taxon>
        <taxon>Metamonada</taxon>
        <taxon>Anaeramoebidae</taxon>
        <taxon>Anaeramoeba</taxon>
    </lineage>
</organism>
<evidence type="ECO:0000313" key="11">
    <source>
        <dbReference type="EMBL" id="KAJ3427550.1"/>
    </source>
</evidence>
<dbReference type="InterPro" id="IPR040122">
    <property type="entry name" value="Importin_beta"/>
</dbReference>
<dbReference type="AlphaFoldDB" id="A0AAV7YF15"/>
<evidence type="ECO:0000256" key="2">
    <source>
        <dbReference type="ARBA" id="ARBA00004496"/>
    </source>
</evidence>
<keyword evidence="3" id="KW-0813">Transport</keyword>
<evidence type="ECO:0000256" key="8">
    <source>
        <dbReference type="SAM" id="Coils"/>
    </source>
</evidence>
<feature type="coiled-coil region" evidence="8">
    <location>
        <begin position="868"/>
        <end position="895"/>
    </location>
</feature>
<dbReference type="GO" id="GO:0006606">
    <property type="term" value="P:protein import into nucleus"/>
    <property type="evidence" value="ECO:0007669"/>
    <property type="project" value="InterPro"/>
</dbReference>
<feature type="compositionally biased region" description="Basic and acidic residues" evidence="9">
    <location>
        <begin position="289"/>
        <end position="300"/>
    </location>
</feature>
<gene>
    <name evidence="11" type="ORF">M0812_26064</name>
</gene>
<dbReference type="InterPro" id="IPR057672">
    <property type="entry name" value="TPR_IPO4/5"/>
</dbReference>
<feature type="domain" description="Importin N-terminal" evidence="10">
    <location>
        <begin position="26"/>
        <end position="98"/>
    </location>
</feature>
<dbReference type="InterPro" id="IPR058584">
    <property type="entry name" value="IMB1_TNPO1-like_TPR"/>
</dbReference>
<reference evidence="11" key="1">
    <citation type="submission" date="2022-08" db="EMBL/GenBank/DDBJ databases">
        <title>Novel sulphate-reducing endosymbionts in the free-living metamonad Anaeramoeba.</title>
        <authorList>
            <person name="Jerlstrom-Hultqvist J."/>
            <person name="Cepicka I."/>
            <person name="Gallot-Lavallee L."/>
            <person name="Salas-Leiva D."/>
            <person name="Curtis B.A."/>
            <person name="Zahonova K."/>
            <person name="Pipaliya S."/>
            <person name="Dacks J."/>
            <person name="Roger A.J."/>
        </authorList>
    </citation>
    <scope>NUCLEOTIDE SEQUENCE</scope>
    <source>
        <strain evidence="11">Busselton2</strain>
    </source>
</reference>
<evidence type="ECO:0000256" key="9">
    <source>
        <dbReference type="SAM" id="MobiDB-lite"/>
    </source>
</evidence>
<keyword evidence="4" id="KW-0963">Cytoplasm</keyword>
<sequence>MNQDLKEFEMLLGDLMTPNNMVRSQAEEGYHTLVENKPQLVCYCLFGMLEFSSNLNTKSLAMLLLRRLVVNKLNPVWNKIPTEAQLEIKSKLLESLQNVESKYLSRRIADVIIAIKSTTSQETDEWPDLLPFLFKTLNNNENIKFQSLIIYILQELCYHLRSPLKKYHSEILNILSSALDPNTDLTLRVSALKSFSYYLLLLNNEEQKQINDIIPNILIVLNDLITNEEIEEAELCLQSLIETARHTTTIFQTHLKKILDFMINIFENELLSLTNEENENQKQNLNKNQKNENENEKYYDENDDEEIDEEKKLKFLILEFLVILLEKEFVLVLEIEDYINLLVNCCFSLLIKVKFETVILDWDLETDLHSFEINDVDIGESLLYRISNIVGGEYILPPSFEIIPDLLDSEDWRKRYGALKGLQSISEHSKELLTTELDSIILTVTPFLEEPAFLVLYQAINTIEQLCNDYSPTIQEKYHDLVLPSLIKCLQSESYYIQGNTCSALISFAEGVTEAEIMEDYIEEIMELLIYLLNSNYIPVKEISVSTIGAMALSIEENFEKYYDKIMQILKKQLIDNNNLSKNNKNNNNNNNNNNNSNEEKINDLDVINNLSLLNGKIIECISIIGSYVNKEKFEEDIVQVMELMIEIQSNNELEINSALFGYIFRAWSGICEILGNNFENYLPYLLPLIIQTIDQKNDIIDFEKELLNQENNIYQEQLDLEGYEIYYYNDQKIAIRSSILDQKKISIQLLYKLISNTPNAFSNYLEELTELILINLKEFSDSNIREYSAMITPHLLNILINGNSGNNNVNNNKTIVENISNNVVQELLITCEEEPIDSVLATQLDSLSECLEYCYPYVENDLKINCIKLLSQLLEESEKRKIDFEKKYDQKNKIKKLTEEKEELFEIEQNIWSGIYEILYQFIQKDVNNFWILWKENNLLDWYLHALKGKFGEFECNSAIMLFSEIFLNENTSQENFQKCWLLIGESIFSYLLEDNITIRKAAALAIGIIAENVTQDFSQMSIKIKDQLIQSIKKFGHNHPLKKKHLIICTDHLKCALGKVFFCHPESTLDQQGFQFWLNTLPIQKFEEDAINCIEYLCQWLLNNNQIVIGENNKNLPKIFEIIIHGIINGFGDQNTEKEIKKILIKLKESLQEQEILWIVKSIESKEISEKFFELLKLI</sequence>
<evidence type="ECO:0000256" key="4">
    <source>
        <dbReference type="ARBA" id="ARBA00022490"/>
    </source>
</evidence>
<keyword evidence="5" id="KW-0677">Repeat</keyword>
<evidence type="ECO:0000259" key="10">
    <source>
        <dbReference type="PROSITE" id="PS50166"/>
    </source>
</evidence>